<sequence>MSSPLFSSRCQLFTDVWAYAFVPMQVGKHCANKFIYKILSFRVVYSLSQKLMKLEYFIEYLQSVATDIVHSYYVMASSVPFLATRIIIDKSGTFVIVWKKGTTLLSAGQQMISREPRLTLIGFNLQLRDIRHSDQGDYTCQIGDGSQGDLIHTIEILSEYIIFHT</sequence>
<dbReference type="InterPro" id="IPR013783">
    <property type="entry name" value="Ig-like_fold"/>
</dbReference>
<gene>
    <name evidence="1" type="ORF">WA026_007401</name>
</gene>
<keyword evidence="2" id="KW-1185">Reference proteome</keyword>
<dbReference type="EMBL" id="JARQZJ010000093">
    <property type="protein sequence ID" value="KAK9884560.1"/>
    <property type="molecule type" value="Genomic_DNA"/>
</dbReference>
<proteinExistence type="predicted"/>
<comment type="caution">
    <text evidence="1">The sequence shown here is derived from an EMBL/GenBank/DDBJ whole genome shotgun (WGS) entry which is preliminary data.</text>
</comment>
<name>A0AAW1UPT7_9CUCU</name>
<dbReference type="InterPro" id="IPR036179">
    <property type="entry name" value="Ig-like_dom_sf"/>
</dbReference>
<accession>A0AAW1UPT7</accession>
<organism evidence="1 2">
    <name type="scientific">Henosepilachna vigintioctopunctata</name>
    <dbReference type="NCBI Taxonomy" id="420089"/>
    <lineage>
        <taxon>Eukaryota</taxon>
        <taxon>Metazoa</taxon>
        <taxon>Ecdysozoa</taxon>
        <taxon>Arthropoda</taxon>
        <taxon>Hexapoda</taxon>
        <taxon>Insecta</taxon>
        <taxon>Pterygota</taxon>
        <taxon>Neoptera</taxon>
        <taxon>Endopterygota</taxon>
        <taxon>Coleoptera</taxon>
        <taxon>Polyphaga</taxon>
        <taxon>Cucujiformia</taxon>
        <taxon>Coccinelloidea</taxon>
        <taxon>Coccinellidae</taxon>
        <taxon>Epilachninae</taxon>
        <taxon>Epilachnini</taxon>
        <taxon>Henosepilachna</taxon>
    </lineage>
</organism>
<dbReference type="CDD" id="cd00096">
    <property type="entry name" value="Ig"/>
    <property type="match status" value="1"/>
</dbReference>
<dbReference type="Proteomes" id="UP001431783">
    <property type="component" value="Unassembled WGS sequence"/>
</dbReference>
<evidence type="ECO:0000313" key="1">
    <source>
        <dbReference type="EMBL" id="KAK9884560.1"/>
    </source>
</evidence>
<dbReference type="Gene3D" id="2.60.40.10">
    <property type="entry name" value="Immunoglobulins"/>
    <property type="match status" value="1"/>
</dbReference>
<protein>
    <recommendedName>
        <fullName evidence="3">Ig-like domain-containing protein</fullName>
    </recommendedName>
</protein>
<reference evidence="1 2" key="1">
    <citation type="submission" date="2023-03" db="EMBL/GenBank/DDBJ databases">
        <title>Genome insight into feeding habits of ladybird beetles.</title>
        <authorList>
            <person name="Li H.-S."/>
            <person name="Huang Y.-H."/>
            <person name="Pang H."/>
        </authorList>
    </citation>
    <scope>NUCLEOTIDE SEQUENCE [LARGE SCALE GENOMIC DNA]</scope>
    <source>
        <strain evidence="1">SYSU_2023b</strain>
        <tissue evidence="1">Whole body</tissue>
    </source>
</reference>
<evidence type="ECO:0000313" key="2">
    <source>
        <dbReference type="Proteomes" id="UP001431783"/>
    </source>
</evidence>
<dbReference type="SUPFAM" id="SSF48726">
    <property type="entry name" value="Immunoglobulin"/>
    <property type="match status" value="1"/>
</dbReference>
<evidence type="ECO:0008006" key="3">
    <source>
        <dbReference type="Google" id="ProtNLM"/>
    </source>
</evidence>
<dbReference type="AlphaFoldDB" id="A0AAW1UPT7"/>